<accession>A0AAU8MI77</accession>
<dbReference type="EMBL" id="CP159923">
    <property type="protein sequence ID" value="XCO72140.1"/>
    <property type="molecule type" value="Genomic_DNA"/>
</dbReference>
<organism evidence="1">
    <name type="scientific">Wolbachia endosymbiont of Ephestia elutella</name>
    <dbReference type="NCBI Taxonomy" id="3231696"/>
    <lineage>
        <taxon>Bacteria</taxon>
        <taxon>Pseudomonadati</taxon>
        <taxon>Pseudomonadota</taxon>
        <taxon>Alphaproteobacteria</taxon>
        <taxon>Rickettsiales</taxon>
        <taxon>Anaplasmataceae</taxon>
        <taxon>Wolbachieae</taxon>
        <taxon>Wolbachia</taxon>
    </lineage>
</organism>
<protein>
    <submittedName>
        <fullName evidence="1">Uncharacterized protein</fullName>
    </submittedName>
</protein>
<proteinExistence type="predicted"/>
<gene>
    <name evidence="1" type="ORF">ABS251_03035</name>
</gene>
<dbReference type="AlphaFoldDB" id="A0AAU8MI77"/>
<reference evidence="1" key="1">
    <citation type="submission" date="2024-06" db="EMBL/GenBank/DDBJ databases">
        <authorList>
            <person name="Al-Khalidi N."/>
            <person name="Al-Zurfi S.M."/>
            <person name="Lahuf A."/>
        </authorList>
    </citation>
    <scope>NUCLEOTIDE SEQUENCE</scope>
    <source>
        <strain evidence="1">Karbala-1</strain>
    </source>
</reference>
<evidence type="ECO:0000313" key="1">
    <source>
        <dbReference type="EMBL" id="XCO72140.1"/>
    </source>
</evidence>
<name>A0AAU8MI77_9RICK</name>
<sequence>MILEYILGTKQVHANGGLATEEQHMERFGQQTLEPSPSLLDQEQTDDWHESVVEDNNTVVESSFIPENSILMNLANLLTESEKVSIDEFHDKMESIMKEFHENRYESSAKVTLEKMERLIDEHLKRKIKLNLRCDHYERSVSNFIFKKIIDIANASSVMRITPTTISRYKDNGEEAIDEWEEALEPLFNIVNKLLLAGAKIESDFYNDRMIGETMWGSDEPIFTECKKIKDKLKSIAYEGLINKNEQVQDDDLQVEVDNNLVLFRWPKNSIVEVGKVMNSKVNENFSIESSILQIGESIVRVENIGGKRNYTDVLGDSIEMSFTTEVGEISIHLYPSDSNIIKVKLDGENQEKFNKLKDKSSLGESCFLGGKSVLQAVNDKGFERNGRILIESAETIKQSNFVVKESGVPSTLMRPIDSLDQLQKVGASKEIVVC</sequence>